<proteinExistence type="predicted"/>
<reference evidence="2 3" key="1">
    <citation type="submission" date="2024-02" db="EMBL/GenBank/DDBJ databases">
        <title>De novo assembly and annotation of 12 fungi associated with fruit tree decline syndrome in Ontario, Canada.</title>
        <authorList>
            <person name="Sulman M."/>
            <person name="Ellouze W."/>
            <person name="Ilyukhin E."/>
        </authorList>
    </citation>
    <scope>NUCLEOTIDE SEQUENCE [LARGE SCALE GENOMIC DNA]</scope>
    <source>
        <strain evidence="2 3">M11/M66-122</strain>
    </source>
</reference>
<keyword evidence="1" id="KW-0808">Transferase</keyword>
<gene>
    <name evidence="2" type="ORF">SLS62_005519</name>
</gene>
<comment type="caution">
    <text evidence="2">The sequence shown here is derived from an EMBL/GenBank/DDBJ whole genome shotgun (WGS) entry which is preliminary data.</text>
</comment>
<dbReference type="Pfam" id="PF02458">
    <property type="entry name" value="Transferase"/>
    <property type="match status" value="1"/>
</dbReference>
<evidence type="ECO:0000313" key="3">
    <source>
        <dbReference type="Proteomes" id="UP001320420"/>
    </source>
</evidence>
<dbReference type="PANTHER" id="PTHR31642:SF310">
    <property type="entry name" value="FATTY ALCOHOL:CAFFEOYL-COA ACYLTRANSFERASE"/>
    <property type="match status" value="1"/>
</dbReference>
<evidence type="ECO:0000256" key="1">
    <source>
        <dbReference type="ARBA" id="ARBA00022679"/>
    </source>
</evidence>
<accession>A0AAN9USM4</accession>
<dbReference type="GO" id="GO:0016747">
    <property type="term" value="F:acyltransferase activity, transferring groups other than amino-acyl groups"/>
    <property type="evidence" value="ECO:0007669"/>
    <property type="project" value="TreeGrafter"/>
</dbReference>
<dbReference type="AlphaFoldDB" id="A0AAN9USM4"/>
<name>A0AAN9USM4_9PEZI</name>
<dbReference type="Gene3D" id="3.30.559.10">
    <property type="entry name" value="Chloramphenicol acetyltransferase-like domain"/>
    <property type="match status" value="2"/>
</dbReference>
<dbReference type="EMBL" id="JAKJXP020000037">
    <property type="protein sequence ID" value="KAK7752551.1"/>
    <property type="molecule type" value="Genomic_DNA"/>
</dbReference>
<dbReference type="GO" id="GO:0044550">
    <property type="term" value="P:secondary metabolite biosynthetic process"/>
    <property type="evidence" value="ECO:0007669"/>
    <property type="project" value="TreeGrafter"/>
</dbReference>
<dbReference type="Proteomes" id="UP001320420">
    <property type="component" value="Unassembled WGS sequence"/>
</dbReference>
<sequence>MANDARQLTPLEWLMPRAYVRQIFAFPSSNESVAKSLQDGLTGVIEEVPYLLSGVVSEDFPEGSVSLIEPYQSLDDLFSWQDLSPSIGYARMKEDKFPPAAFNVPELIPPDTIPPYPTPAPVFRARLSLVKGGFLLCIAAHHNTTDITGFGALLKLWASRCRAGSSESTGFDHKWLDRSALFQSEKRSSISVPELLHIREPNEPTRARRTGEGALEFKTGVFFFPWRTLQEIKQATNDRITALEPRSWVSTGDILTALLWSAVIEAESSASSSGLQGNSTIGLPVNFRSRLSISLPKDYMGAAFVMTAATASLKDLKAFPGTDGSEDAETKVAAMNALSRIALEIRKSITSVDEPAIRKVFEYIDSQADIRSIILGPRHDGISLVSWADQGVYELDWGEVIGRCEAVRLPKLMYKRYPIIQPRIPEMGEGEGGFEVIVSFDESTFRRFERARPIARFAKLRCAS</sequence>
<protein>
    <recommendedName>
        <fullName evidence="4">Trichothecene 3-O-acetyltransferase</fullName>
    </recommendedName>
</protein>
<evidence type="ECO:0000313" key="2">
    <source>
        <dbReference type="EMBL" id="KAK7752551.1"/>
    </source>
</evidence>
<dbReference type="PANTHER" id="PTHR31642">
    <property type="entry name" value="TRICHOTHECENE 3-O-ACETYLTRANSFERASE"/>
    <property type="match status" value="1"/>
</dbReference>
<dbReference type="InterPro" id="IPR050317">
    <property type="entry name" value="Plant_Fungal_Acyltransferase"/>
</dbReference>
<keyword evidence="3" id="KW-1185">Reference proteome</keyword>
<dbReference type="InterPro" id="IPR023213">
    <property type="entry name" value="CAT-like_dom_sf"/>
</dbReference>
<organism evidence="2 3">
    <name type="scientific">Diatrype stigma</name>
    <dbReference type="NCBI Taxonomy" id="117547"/>
    <lineage>
        <taxon>Eukaryota</taxon>
        <taxon>Fungi</taxon>
        <taxon>Dikarya</taxon>
        <taxon>Ascomycota</taxon>
        <taxon>Pezizomycotina</taxon>
        <taxon>Sordariomycetes</taxon>
        <taxon>Xylariomycetidae</taxon>
        <taxon>Xylariales</taxon>
        <taxon>Diatrypaceae</taxon>
        <taxon>Diatrype</taxon>
    </lineage>
</organism>
<evidence type="ECO:0008006" key="4">
    <source>
        <dbReference type="Google" id="ProtNLM"/>
    </source>
</evidence>